<protein>
    <submittedName>
        <fullName evidence="1">Uncharacterized protein</fullName>
    </submittedName>
</protein>
<organism evidence="1">
    <name type="scientific">marine metagenome</name>
    <dbReference type="NCBI Taxonomy" id="408172"/>
    <lineage>
        <taxon>unclassified sequences</taxon>
        <taxon>metagenomes</taxon>
        <taxon>ecological metagenomes</taxon>
    </lineage>
</organism>
<sequence length="91" mass="10239">MEFIEEPMSPQAAVEAGRLNTNNWDELLQLQEVLTFNAEKLKTINAKAQAEMTADDVITWKEFVNTAARHFPEFIDAEKAGGLSANMHFVI</sequence>
<feature type="non-terminal residue" evidence="1">
    <location>
        <position position="91"/>
    </location>
</feature>
<reference evidence="1" key="1">
    <citation type="submission" date="2018-05" db="EMBL/GenBank/DDBJ databases">
        <authorList>
            <person name="Lanie J.A."/>
            <person name="Ng W.-L."/>
            <person name="Kazmierczak K.M."/>
            <person name="Andrzejewski T.M."/>
            <person name="Davidsen T.M."/>
            <person name="Wayne K.J."/>
            <person name="Tettelin H."/>
            <person name="Glass J.I."/>
            <person name="Rusch D."/>
            <person name="Podicherti R."/>
            <person name="Tsui H.-C.T."/>
            <person name="Winkler M.E."/>
        </authorList>
    </citation>
    <scope>NUCLEOTIDE SEQUENCE</scope>
</reference>
<dbReference type="AlphaFoldDB" id="A0A382TIA1"/>
<proteinExistence type="predicted"/>
<evidence type="ECO:0000313" key="1">
    <source>
        <dbReference type="EMBL" id="SVD21844.1"/>
    </source>
</evidence>
<gene>
    <name evidence="1" type="ORF">METZ01_LOCUS374698</name>
</gene>
<name>A0A382TIA1_9ZZZZ</name>
<dbReference type="EMBL" id="UINC01136836">
    <property type="protein sequence ID" value="SVD21844.1"/>
    <property type="molecule type" value="Genomic_DNA"/>
</dbReference>
<accession>A0A382TIA1</accession>